<dbReference type="Gene3D" id="1.10.357.10">
    <property type="entry name" value="Tetracycline Repressor, domain 2"/>
    <property type="match status" value="1"/>
</dbReference>
<dbReference type="STRING" id="1807.MOBUDSM44075_01211"/>
<evidence type="ECO:0000259" key="3">
    <source>
        <dbReference type="PROSITE" id="PS50977"/>
    </source>
</evidence>
<dbReference type="InterPro" id="IPR009057">
    <property type="entry name" value="Homeodomain-like_sf"/>
</dbReference>
<evidence type="ECO:0000256" key="1">
    <source>
        <dbReference type="ARBA" id="ARBA00023125"/>
    </source>
</evidence>
<protein>
    <submittedName>
        <fullName evidence="4">TetR family transcriptional regulator</fullName>
    </submittedName>
</protein>
<proteinExistence type="predicted"/>
<dbReference type="InterPro" id="IPR050624">
    <property type="entry name" value="HTH-type_Tx_Regulator"/>
</dbReference>
<evidence type="ECO:0000313" key="4">
    <source>
        <dbReference type="EMBL" id="KKF02451.1"/>
    </source>
</evidence>
<dbReference type="InterPro" id="IPR001647">
    <property type="entry name" value="HTH_TetR"/>
</dbReference>
<organism evidence="4 5">
    <name type="scientific">Mycolicibacterium obuense</name>
    <dbReference type="NCBI Taxonomy" id="1807"/>
    <lineage>
        <taxon>Bacteria</taxon>
        <taxon>Bacillati</taxon>
        <taxon>Actinomycetota</taxon>
        <taxon>Actinomycetes</taxon>
        <taxon>Mycobacteriales</taxon>
        <taxon>Mycobacteriaceae</taxon>
        <taxon>Mycolicibacterium</taxon>
    </lineage>
</organism>
<dbReference type="PANTHER" id="PTHR43479">
    <property type="entry name" value="ACREF/ENVCD OPERON REPRESSOR-RELATED"/>
    <property type="match status" value="1"/>
</dbReference>
<dbReference type="Pfam" id="PF21306">
    <property type="entry name" value="TetR_C_40"/>
    <property type="match status" value="1"/>
</dbReference>
<sequence length="192" mass="20326">MAAARSTIAGSGIDALRISDVTARADVGFGTFYSYFENKDALVEAIVAQALESLASMIGQAAQDESDPAVAAAAAYRRFLRFGWKEPELASVLVDRYHAEGQFEQAVQPWAMDTLRRGISCGRFDITNIELCLSSVAASAVAAIRAILSGRLEPGPAVESAGAEMMLRSFGIDADEARSIANLDLPALAAHT</sequence>
<dbReference type="PANTHER" id="PTHR43479:SF11">
    <property type="entry name" value="ACREF_ENVCD OPERON REPRESSOR-RELATED"/>
    <property type="match status" value="1"/>
</dbReference>
<gene>
    <name evidence="4" type="ORF">WN67_08645</name>
</gene>
<dbReference type="Pfam" id="PF00440">
    <property type="entry name" value="TetR_N"/>
    <property type="match status" value="1"/>
</dbReference>
<feature type="domain" description="HTH tetR-type" evidence="3">
    <location>
        <begin position="1"/>
        <end position="54"/>
    </location>
</feature>
<dbReference type="AlphaFoldDB" id="A0A0M2K5K8"/>
<evidence type="ECO:0000313" key="5">
    <source>
        <dbReference type="Proteomes" id="UP000034150"/>
    </source>
</evidence>
<dbReference type="PROSITE" id="PS50977">
    <property type="entry name" value="HTH_TETR_2"/>
    <property type="match status" value="1"/>
</dbReference>
<keyword evidence="1 2" id="KW-0238">DNA-binding</keyword>
<feature type="DNA-binding region" description="H-T-H motif" evidence="2">
    <location>
        <begin position="17"/>
        <end position="36"/>
    </location>
</feature>
<dbReference type="InterPro" id="IPR049513">
    <property type="entry name" value="TetR_C_40"/>
</dbReference>
<reference evidence="4 5" key="1">
    <citation type="journal article" date="2015" name="Genome Announc.">
        <title>Draft Genome Sequence of Mycobacterium obuense Strain UC1, Isolated from Patient Sputum.</title>
        <authorList>
            <person name="Greninger A.L."/>
            <person name="Cunningham G."/>
            <person name="Hsu E.D."/>
            <person name="Yu J.M."/>
            <person name="Chiu C.Y."/>
            <person name="Miller S."/>
        </authorList>
    </citation>
    <scope>NUCLEOTIDE SEQUENCE [LARGE SCALE GENOMIC DNA]</scope>
    <source>
        <strain evidence="4 5">UC1</strain>
    </source>
</reference>
<dbReference type="GO" id="GO:0003677">
    <property type="term" value="F:DNA binding"/>
    <property type="evidence" value="ECO:0007669"/>
    <property type="project" value="UniProtKB-UniRule"/>
</dbReference>
<accession>A0A0M2K5K8</accession>
<comment type="caution">
    <text evidence="4">The sequence shown here is derived from an EMBL/GenBank/DDBJ whole genome shotgun (WGS) entry which is preliminary data.</text>
</comment>
<dbReference type="OrthoDB" id="5112469at2"/>
<evidence type="ECO:0000256" key="2">
    <source>
        <dbReference type="PROSITE-ProRule" id="PRU00335"/>
    </source>
</evidence>
<dbReference type="Proteomes" id="UP000034150">
    <property type="component" value="Unassembled WGS sequence"/>
</dbReference>
<dbReference type="EMBL" id="LAUZ02000030">
    <property type="protein sequence ID" value="KKF02451.1"/>
    <property type="molecule type" value="Genomic_DNA"/>
</dbReference>
<dbReference type="SUPFAM" id="SSF46689">
    <property type="entry name" value="Homeodomain-like"/>
    <property type="match status" value="1"/>
</dbReference>
<name>A0A0M2K5K8_9MYCO</name>
<dbReference type="PATRIC" id="fig|1807.13.peg.2922"/>
<keyword evidence="5" id="KW-1185">Reference proteome</keyword>